<dbReference type="Proteomes" id="UP000553632">
    <property type="component" value="Unassembled WGS sequence"/>
</dbReference>
<accession>A0A7J6TRQ6</accession>
<proteinExistence type="predicted"/>
<protein>
    <submittedName>
        <fullName evidence="1">Uncharacterized protein</fullName>
    </submittedName>
</protein>
<keyword evidence="2" id="KW-1185">Reference proteome</keyword>
<reference evidence="1 2" key="1">
    <citation type="submission" date="2020-04" db="EMBL/GenBank/DDBJ databases">
        <title>Perkinsus olseni comparative genomics.</title>
        <authorList>
            <person name="Bogema D.R."/>
        </authorList>
    </citation>
    <scope>NUCLEOTIDE SEQUENCE [LARGE SCALE GENOMIC DNA]</scope>
    <source>
        <strain evidence="1 2">ATCC PRA-207</strain>
    </source>
</reference>
<dbReference type="EMBL" id="JABANO010009316">
    <property type="protein sequence ID" value="KAF4747076.1"/>
    <property type="molecule type" value="Genomic_DNA"/>
</dbReference>
<name>A0A7J6TRQ6_PEROL</name>
<evidence type="ECO:0000313" key="2">
    <source>
        <dbReference type="Proteomes" id="UP000553632"/>
    </source>
</evidence>
<dbReference type="AlphaFoldDB" id="A0A7J6TRQ6"/>
<feature type="non-terminal residue" evidence="1">
    <location>
        <position position="1"/>
    </location>
</feature>
<evidence type="ECO:0000313" key="1">
    <source>
        <dbReference type="EMBL" id="KAF4747076.1"/>
    </source>
</evidence>
<gene>
    <name evidence="1" type="ORF">FOZ63_023341</name>
</gene>
<sequence length="79" mass="8733">RTRQRRGATPRTTYAAQKDAVDVLRVMAERLRAEKDTMMVDCVEETVEANGTERAKEGNVKLGAFAQVLLNNGLLDPVS</sequence>
<organism evidence="1 2">
    <name type="scientific">Perkinsus olseni</name>
    <name type="common">Perkinsus atlanticus</name>
    <dbReference type="NCBI Taxonomy" id="32597"/>
    <lineage>
        <taxon>Eukaryota</taxon>
        <taxon>Sar</taxon>
        <taxon>Alveolata</taxon>
        <taxon>Perkinsozoa</taxon>
        <taxon>Perkinsea</taxon>
        <taxon>Perkinsida</taxon>
        <taxon>Perkinsidae</taxon>
        <taxon>Perkinsus</taxon>
    </lineage>
</organism>
<comment type="caution">
    <text evidence="1">The sequence shown here is derived from an EMBL/GenBank/DDBJ whole genome shotgun (WGS) entry which is preliminary data.</text>
</comment>